<feature type="compositionally biased region" description="Basic residues" evidence="1">
    <location>
        <begin position="101"/>
        <end position="114"/>
    </location>
</feature>
<sequence>MSDFGPWTGAADGYSAGAETGCEPPEACLPAGRRVMQGARHKTNRAGTPAYDQPNDHYLFHRGHAAATARAVPACLGQQCQSVRRAGRRRLCRRTAALARPHQRRAGTRLRPGRGVRAGQARRGAQ</sequence>
<gene>
    <name evidence="2" type="ORF">CBM2587_B90526</name>
</gene>
<accession>A0A375CDF6</accession>
<dbReference type="Proteomes" id="UP000256780">
    <property type="component" value="Chromosome CBM2587_b"/>
</dbReference>
<evidence type="ECO:0000256" key="1">
    <source>
        <dbReference type="SAM" id="MobiDB-lite"/>
    </source>
</evidence>
<protein>
    <submittedName>
        <fullName evidence="2">Uncharacterized protein</fullName>
    </submittedName>
</protein>
<reference evidence="2" key="1">
    <citation type="submission" date="2018-01" db="EMBL/GenBank/DDBJ databases">
        <authorList>
            <person name="Clerissi C."/>
        </authorList>
    </citation>
    <scope>NUCLEOTIDE SEQUENCE</scope>
    <source>
        <strain evidence="2">Cupriavidus sp. LMG 19464</strain>
    </source>
</reference>
<name>A0A375CDF6_9BURK</name>
<organism evidence="2">
    <name type="scientific">Cupriavidus taiwanensis</name>
    <dbReference type="NCBI Taxonomy" id="164546"/>
    <lineage>
        <taxon>Bacteria</taxon>
        <taxon>Pseudomonadati</taxon>
        <taxon>Pseudomonadota</taxon>
        <taxon>Betaproteobacteria</taxon>
        <taxon>Burkholderiales</taxon>
        <taxon>Burkholderiaceae</taxon>
        <taxon>Cupriavidus</taxon>
    </lineage>
</organism>
<proteinExistence type="predicted"/>
<dbReference type="AlphaFoldDB" id="A0A375CDF6"/>
<feature type="compositionally biased region" description="Low complexity" evidence="1">
    <location>
        <begin position="115"/>
        <end position="126"/>
    </location>
</feature>
<comment type="caution">
    <text evidence="2">The sequence shown here is derived from an EMBL/GenBank/DDBJ whole genome shotgun (WGS) entry which is preliminary data.</text>
</comment>
<feature type="region of interest" description="Disordered" evidence="1">
    <location>
        <begin position="98"/>
        <end position="126"/>
    </location>
</feature>
<evidence type="ECO:0000313" key="2">
    <source>
        <dbReference type="EMBL" id="SOY68090.1"/>
    </source>
</evidence>
<dbReference type="EMBL" id="OFSQ01000038">
    <property type="protein sequence ID" value="SOY68090.1"/>
    <property type="molecule type" value="Genomic_DNA"/>
</dbReference>